<keyword evidence="3" id="KW-1185">Reference proteome</keyword>
<comment type="caution">
    <text evidence="2">The sequence shown here is derived from an EMBL/GenBank/DDBJ whole genome shotgun (WGS) entry which is preliminary data.</text>
</comment>
<evidence type="ECO:0000313" key="2">
    <source>
        <dbReference type="EMBL" id="KAJ4011072.1"/>
    </source>
</evidence>
<dbReference type="AlphaFoldDB" id="A0A9W8PLG4"/>
<dbReference type="EMBL" id="JAPDHF010000011">
    <property type="protein sequence ID" value="KAJ4011072.1"/>
    <property type="molecule type" value="Genomic_DNA"/>
</dbReference>
<accession>A0A9W8PLG4</accession>
<feature type="transmembrane region" description="Helical" evidence="1">
    <location>
        <begin position="610"/>
        <end position="636"/>
    </location>
</feature>
<feature type="transmembrane region" description="Helical" evidence="1">
    <location>
        <begin position="183"/>
        <end position="201"/>
    </location>
</feature>
<gene>
    <name evidence="2" type="ORF">NW766_007704</name>
</gene>
<keyword evidence="1" id="KW-1133">Transmembrane helix</keyword>
<keyword evidence="1" id="KW-0812">Transmembrane</keyword>
<dbReference type="Proteomes" id="UP001152130">
    <property type="component" value="Unassembled WGS sequence"/>
</dbReference>
<organism evidence="2 3">
    <name type="scientific">Fusarium irregulare</name>
    <dbReference type="NCBI Taxonomy" id="2494466"/>
    <lineage>
        <taxon>Eukaryota</taxon>
        <taxon>Fungi</taxon>
        <taxon>Dikarya</taxon>
        <taxon>Ascomycota</taxon>
        <taxon>Pezizomycotina</taxon>
        <taxon>Sordariomycetes</taxon>
        <taxon>Hypocreomycetidae</taxon>
        <taxon>Hypocreales</taxon>
        <taxon>Nectriaceae</taxon>
        <taxon>Fusarium</taxon>
        <taxon>Fusarium incarnatum-equiseti species complex</taxon>
    </lineage>
</organism>
<evidence type="ECO:0000313" key="3">
    <source>
        <dbReference type="Proteomes" id="UP001152130"/>
    </source>
</evidence>
<feature type="transmembrane region" description="Helical" evidence="1">
    <location>
        <begin position="86"/>
        <end position="105"/>
    </location>
</feature>
<keyword evidence="1" id="KW-0472">Membrane</keyword>
<sequence>MSSADYNRIPTVEGAPALASTSEFTVTLVEDPNAVSASLWSPVYKRTKPEIPQKASPTPSSCEELKRKDVALPCRKSTSSSTIQQAVVDSLFCIPALGFIIYGILLCHFDQSRSDSLPVLRLQTVATFGPTLFPIAYAAALANLLKTFSQWTLERGVTVLDLHYLQSSRTVFSAVSTAVKTRALSYMTLPIIVLWLLSPLGGQASLRAVTQGPQTTKSRWDGRFLDTAGSWSTRGLVDPGGESRLSAINDAFKSAISSPLGMKSASSDAFGNVKIPMIESLIQSNISRDGNGWYEVKDREDLEYSSLSGLPIRSVNETNALFNFTFTMPTSYLSVQCETLDHSPMAGGKWYSHARASEKIDKEVQRTTYFKGIEKTYNETRAFKRRKYFNGDGLILKLWRGFEELWPIDPKRPLGFEFESFHGEGVTKTTCGVNATHVEANISCWRKDCTVDHIRHIQKTDSNYLTVLHRPGVIDHGFFASFVNATSDNLGSQKGDEFIRPSPLECYLINPSFPYAWTAPSAWTAFAQCATDRNKPPYMWDISDKLLSQRMTQLLNTFWINGIAPYINSGEILLVSGANGLRLPVDKKQYPGVDARGWMVPDYQVMRVSFIWLVVLFFSSTIMLLAAIGAVVFGALRRGPESLEYIASLLKDNRNINVEGLGSSVMEGDDLTRFMKDVVLCLGDVRPDEDSGYLAITTSSDVGQLGRQAPTRRYA</sequence>
<dbReference type="OrthoDB" id="3692311at2759"/>
<evidence type="ECO:0000256" key="1">
    <source>
        <dbReference type="SAM" id="Phobius"/>
    </source>
</evidence>
<feature type="transmembrane region" description="Helical" evidence="1">
    <location>
        <begin position="125"/>
        <end position="145"/>
    </location>
</feature>
<protein>
    <submittedName>
        <fullName evidence="2">Uncharacterized protein</fullName>
    </submittedName>
</protein>
<name>A0A9W8PLG4_9HYPO</name>
<proteinExistence type="predicted"/>
<reference evidence="2" key="1">
    <citation type="submission" date="2022-10" db="EMBL/GenBank/DDBJ databases">
        <title>Fusarium specimens isolated from Avocado Roots.</title>
        <authorList>
            <person name="Stajich J."/>
            <person name="Roper C."/>
            <person name="Heimlech-Rivalta G."/>
        </authorList>
    </citation>
    <scope>NUCLEOTIDE SEQUENCE</scope>
    <source>
        <strain evidence="2">CF00143</strain>
    </source>
</reference>